<evidence type="ECO:0000256" key="2">
    <source>
        <dbReference type="ARBA" id="ARBA00022801"/>
    </source>
</evidence>
<reference evidence="5 6" key="1">
    <citation type="submission" date="2019-03" db="EMBL/GenBank/DDBJ databases">
        <title>Genomic Encyclopedia of Type Strains, Phase IV (KMG-IV): sequencing the most valuable type-strain genomes for metagenomic binning, comparative biology and taxonomic classification.</title>
        <authorList>
            <person name="Goeker M."/>
        </authorList>
    </citation>
    <scope>NUCLEOTIDE SEQUENCE [LARGE SCALE GENOMIC DNA]</scope>
    <source>
        <strain evidence="5 6">DSM 20467</strain>
    </source>
</reference>
<evidence type="ECO:0000256" key="1">
    <source>
        <dbReference type="ARBA" id="ARBA00022670"/>
    </source>
</evidence>
<dbReference type="PANTHER" id="PTHR30217:SF6">
    <property type="entry name" value="TRNA HYDROXYLATION PROTEIN P"/>
    <property type="match status" value="1"/>
</dbReference>
<evidence type="ECO:0000256" key="3">
    <source>
        <dbReference type="ARBA" id="ARBA00038374"/>
    </source>
</evidence>
<dbReference type="Pfam" id="PF01136">
    <property type="entry name" value="Peptidase_U32"/>
    <property type="match status" value="1"/>
</dbReference>
<dbReference type="InterPro" id="IPR032525">
    <property type="entry name" value="Peptidase_U32_C"/>
</dbReference>
<sequence length="422" mass="47836">MKEMDWLFPKNSFKMNKKVELLAPAGNLEKLKMAILYGADAVYLGGKKFGLRSYGGNFSIQEMQAGVEFAHSRGKKVYVTVNIFAHNDDLDDLPDYLRSLEQLTVDGILISDPGIFAIARQTIPNVPLHISTQANSTNWAAVNAWASMGAQRVVLARELSLKETKAIRNKTDVELEMFVHGAMCISYSGRCVMSNYMTGRDSNRGACAQACRWKYSLVEEKRPGEYYPIEEDSRGSYIFNSKDMCLLPYLDSVIESGVNSLKIEGRMKSVYYVAGVVKAYREAIDTYYQKPNLWHTLQEKWRSDLGKISHRKYTTGFLFGTPGADSHVYDTSAYTQTADFVGVVLDYNSRTGFATIEQRNNMKTGQQIEVFQPNMPSYYQQIGKMIDEDGEIIETAPHPQQIIKMQMEHPVEPYSILRRDII</sequence>
<dbReference type="AlphaFoldDB" id="A0A4R3K9X3"/>
<dbReference type="EMBL" id="SMAA01000006">
    <property type="protein sequence ID" value="TCS79693.1"/>
    <property type="molecule type" value="Genomic_DNA"/>
</dbReference>
<evidence type="ECO:0000313" key="6">
    <source>
        <dbReference type="Proteomes" id="UP000295188"/>
    </source>
</evidence>
<proteinExistence type="inferred from homology"/>
<dbReference type="PROSITE" id="PS01276">
    <property type="entry name" value="PEPTIDASE_U32"/>
    <property type="match status" value="1"/>
</dbReference>
<dbReference type="GO" id="GO:0008233">
    <property type="term" value="F:peptidase activity"/>
    <property type="evidence" value="ECO:0007669"/>
    <property type="project" value="UniProtKB-KW"/>
</dbReference>
<dbReference type="GO" id="GO:0006508">
    <property type="term" value="P:proteolysis"/>
    <property type="evidence" value="ECO:0007669"/>
    <property type="project" value="UniProtKB-KW"/>
</dbReference>
<feature type="domain" description="Peptidase family U32 C-terminal" evidence="4">
    <location>
        <begin position="337"/>
        <end position="418"/>
    </location>
</feature>
<gene>
    <name evidence="5" type="ORF">EDC37_106109</name>
</gene>
<name>A0A4R3K9X3_9FIRM</name>
<dbReference type="PANTHER" id="PTHR30217">
    <property type="entry name" value="PEPTIDASE U32 FAMILY"/>
    <property type="match status" value="1"/>
</dbReference>
<comment type="similarity">
    <text evidence="3">Belongs to the peptidase U32 family.</text>
</comment>
<dbReference type="Gene3D" id="2.40.30.10">
    <property type="entry name" value="Translation factors"/>
    <property type="match status" value="1"/>
</dbReference>
<keyword evidence="2" id="KW-0378">Hydrolase</keyword>
<dbReference type="Proteomes" id="UP000295188">
    <property type="component" value="Unassembled WGS sequence"/>
</dbReference>
<keyword evidence="1 5" id="KW-0645">Protease</keyword>
<dbReference type="InterPro" id="IPR001539">
    <property type="entry name" value="Peptidase_U32"/>
</dbReference>
<evidence type="ECO:0000259" key="4">
    <source>
        <dbReference type="Pfam" id="PF16325"/>
    </source>
</evidence>
<organism evidence="5 6">
    <name type="scientific">Pectinatus cerevisiiphilus</name>
    <dbReference type="NCBI Taxonomy" id="86956"/>
    <lineage>
        <taxon>Bacteria</taxon>
        <taxon>Bacillati</taxon>
        <taxon>Bacillota</taxon>
        <taxon>Negativicutes</taxon>
        <taxon>Selenomonadales</taxon>
        <taxon>Selenomonadaceae</taxon>
        <taxon>Pectinatus</taxon>
    </lineage>
</organism>
<keyword evidence="6" id="KW-1185">Reference proteome</keyword>
<dbReference type="Pfam" id="PF16325">
    <property type="entry name" value="Peptidase_U32_C"/>
    <property type="match status" value="1"/>
</dbReference>
<protein>
    <submittedName>
        <fullName evidence="5">Putative protease</fullName>
    </submittedName>
</protein>
<accession>A0A4R3K9X3</accession>
<dbReference type="InterPro" id="IPR051454">
    <property type="entry name" value="RNA/ubiquinone_mod_enzymes"/>
</dbReference>
<evidence type="ECO:0000313" key="5">
    <source>
        <dbReference type="EMBL" id="TCS79693.1"/>
    </source>
</evidence>
<comment type="caution">
    <text evidence="5">The sequence shown here is derived from an EMBL/GenBank/DDBJ whole genome shotgun (WGS) entry which is preliminary data.</text>
</comment>